<evidence type="ECO:0000313" key="2">
    <source>
        <dbReference type="EMBL" id="ADG83235.1"/>
    </source>
</evidence>
<protein>
    <recommendedName>
        <fullName evidence="1">Putative Se/S carrier protein-like domain-containing protein</fullName>
    </recommendedName>
</protein>
<dbReference type="AlphaFoldDB" id="D5XAN1"/>
<accession>D5XAN1</accession>
<dbReference type="OrthoDB" id="3192849at2"/>
<evidence type="ECO:0000313" key="3">
    <source>
        <dbReference type="Proteomes" id="UP000002377"/>
    </source>
</evidence>
<dbReference type="STRING" id="635013.TherJR_2396"/>
<dbReference type="KEGG" id="tjr:TherJR_2396"/>
<gene>
    <name evidence="2" type="ordered locus">TherJR_2396</name>
</gene>
<name>D5XAN1_THEPJ</name>
<dbReference type="EMBL" id="CP002028">
    <property type="protein sequence ID" value="ADG83235.1"/>
    <property type="molecule type" value="Genomic_DNA"/>
</dbReference>
<feature type="domain" description="Putative Se/S carrier protein-like" evidence="1">
    <location>
        <begin position="5"/>
        <end position="73"/>
    </location>
</feature>
<dbReference type="HOGENOM" id="CLU_167443_0_1_9"/>
<proteinExistence type="predicted"/>
<dbReference type="Pfam" id="PF11823">
    <property type="entry name" value="Se_S_carrier"/>
    <property type="match status" value="1"/>
</dbReference>
<dbReference type="RefSeq" id="WP_013121233.1">
    <property type="nucleotide sequence ID" value="NC_014152.1"/>
</dbReference>
<sequence length="88" mass="10229">MRKEKCFITFPSSYHVLQAEKILRARGLDFSVVPIPREITSSCGMAIMYNCSEHAKYFNVIESSRLPVEDFHRLKFTGTSSLWDKLLR</sequence>
<dbReference type="Proteomes" id="UP000002377">
    <property type="component" value="Chromosome"/>
</dbReference>
<keyword evidence="3" id="KW-1185">Reference proteome</keyword>
<dbReference type="InterPro" id="IPR021778">
    <property type="entry name" value="Se/S_carrier-like"/>
</dbReference>
<organism evidence="2 3">
    <name type="scientific">Thermincola potens (strain JR)</name>
    <dbReference type="NCBI Taxonomy" id="635013"/>
    <lineage>
        <taxon>Bacteria</taxon>
        <taxon>Bacillati</taxon>
        <taxon>Bacillota</taxon>
        <taxon>Clostridia</taxon>
        <taxon>Eubacteriales</taxon>
        <taxon>Thermincolaceae</taxon>
        <taxon>Thermincola</taxon>
    </lineage>
</organism>
<evidence type="ECO:0000259" key="1">
    <source>
        <dbReference type="Pfam" id="PF11823"/>
    </source>
</evidence>
<reference evidence="2 3" key="1">
    <citation type="submission" date="2010-05" db="EMBL/GenBank/DDBJ databases">
        <title>Complete sequence of Thermincola sp. JR.</title>
        <authorList>
            <consortium name="US DOE Joint Genome Institute"/>
            <person name="Lucas S."/>
            <person name="Copeland A."/>
            <person name="Lapidus A."/>
            <person name="Cheng J.-F."/>
            <person name="Bruce D."/>
            <person name="Goodwin L."/>
            <person name="Pitluck S."/>
            <person name="Chertkov O."/>
            <person name="Detter J.C."/>
            <person name="Han C."/>
            <person name="Tapia R."/>
            <person name="Land M."/>
            <person name="Hauser L."/>
            <person name="Kyrpides N."/>
            <person name="Mikhailova N."/>
            <person name="Hazen T.C."/>
            <person name="Woyke T."/>
        </authorList>
    </citation>
    <scope>NUCLEOTIDE SEQUENCE [LARGE SCALE GENOMIC DNA]</scope>
    <source>
        <strain evidence="2 3">JR</strain>
    </source>
</reference>